<dbReference type="SUPFAM" id="SSF56112">
    <property type="entry name" value="Protein kinase-like (PK-like)"/>
    <property type="match status" value="1"/>
</dbReference>
<dbReference type="RefSeq" id="WP_184636048.1">
    <property type="nucleotide sequence ID" value="NZ_BAABKT010000026.1"/>
</dbReference>
<reference evidence="1 2" key="1">
    <citation type="submission" date="2020-08" db="EMBL/GenBank/DDBJ databases">
        <title>Sequencing the genomes of 1000 actinobacteria strains.</title>
        <authorList>
            <person name="Klenk H.-P."/>
        </authorList>
    </citation>
    <scope>NUCLEOTIDE SEQUENCE [LARGE SCALE GENOMIC DNA]</scope>
    <source>
        <strain evidence="1 2">DSM 44593</strain>
    </source>
</reference>
<keyword evidence="2" id="KW-1185">Reference proteome</keyword>
<gene>
    <name evidence="1" type="ORF">HNR25_003053</name>
</gene>
<comment type="caution">
    <text evidence="1">The sequence shown here is derived from an EMBL/GenBank/DDBJ whole genome shotgun (WGS) entry which is preliminary data.</text>
</comment>
<sequence length="266" mass="29082">MNDLPGPELRALIAPHTGEVSDIRPAQLGHSADVTAVIECEKGPFFVKAVPNRPGGKRASLVREGLINPYVQPLSPAVLWQAEDDAWTVLGFEVIQGRTADFTPGSPDLPAVVELLNRIRRLPLPDMARDWEETRWDRFTADEPEAAHLRGDTLLFTDLNPNNFIVGGGRTWAVDWSWPTRGAALIDPASFLVQLVAAGHSPTDADAWANECDAWTSADSAAIAVFVAATVRMYRAFAECDPAQWRKAMVAAVETWADYRNVSVPA</sequence>
<evidence type="ECO:0000313" key="1">
    <source>
        <dbReference type="EMBL" id="MBB5999302.1"/>
    </source>
</evidence>
<evidence type="ECO:0000313" key="2">
    <source>
        <dbReference type="Proteomes" id="UP000578077"/>
    </source>
</evidence>
<organism evidence="1 2">
    <name type="scientific">Streptomonospora salina</name>
    <dbReference type="NCBI Taxonomy" id="104205"/>
    <lineage>
        <taxon>Bacteria</taxon>
        <taxon>Bacillati</taxon>
        <taxon>Actinomycetota</taxon>
        <taxon>Actinomycetes</taxon>
        <taxon>Streptosporangiales</taxon>
        <taxon>Nocardiopsidaceae</taxon>
        <taxon>Streptomonospora</taxon>
    </lineage>
</organism>
<proteinExistence type="predicted"/>
<name>A0A841E8P9_9ACTN</name>
<dbReference type="AlphaFoldDB" id="A0A841E8P9"/>
<accession>A0A841E8P9</accession>
<dbReference type="Proteomes" id="UP000578077">
    <property type="component" value="Unassembled WGS sequence"/>
</dbReference>
<protein>
    <recommendedName>
        <fullName evidence="3">Aminoglycoside phosphotransferase</fullName>
    </recommendedName>
</protein>
<dbReference type="EMBL" id="JACHLY010000001">
    <property type="protein sequence ID" value="MBB5999302.1"/>
    <property type="molecule type" value="Genomic_DNA"/>
</dbReference>
<dbReference type="InterPro" id="IPR011009">
    <property type="entry name" value="Kinase-like_dom_sf"/>
</dbReference>
<evidence type="ECO:0008006" key="3">
    <source>
        <dbReference type="Google" id="ProtNLM"/>
    </source>
</evidence>